<dbReference type="Proteomes" id="UP000001997">
    <property type="component" value="Unassembled WGS sequence"/>
</dbReference>
<dbReference type="CDD" id="cd00067">
    <property type="entry name" value="GAL4"/>
    <property type="match status" value="1"/>
</dbReference>
<evidence type="ECO:0000313" key="7">
    <source>
        <dbReference type="Proteomes" id="UP000001997"/>
    </source>
</evidence>
<dbReference type="GeneID" id="5123842"/>
<dbReference type="InterPro" id="IPR050675">
    <property type="entry name" value="OAF3"/>
</dbReference>
<dbReference type="HOGENOM" id="CLU_021003_0_0_1"/>
<dbReference type="InterPro" id="IPR001138">
    <property type="entry name" value="Zn2Cys6_DnaBD"/>
</dbReference>
<dbReference type="PANTHER" id="PTHR31069">
    <property type="entry name" value="OLEATE-ACTIVATED TRANSCRIPTION FACTOR 1-RELATED"/>
    <property type="match status" value="1"/>
</dbReference>
<dbReference type="OrthoDB" id="4356994at2759"/>
<dbReference type="PANTHER" id="PTHR31069:SF12">
    <property type="entry name" value="TRANSCRIPTION FACTOR DOMAIN-CONTAINING PROTEIN"/>
    <property type="match status" value="1"/>
</dbReference>
<reference evidence="6 7" key="1">
    <citation type="journal article" date="2009" name="Nature">
        <title>Evolution of pathogenicity and sexual reproduction in eight Candida genomes.</title>
        <authorList>
            <person name="Butler G."/>
            <person name="Rasmussen M.D."/>
            <person name="Lin M.F."/>
            <person name="Santos M.A."/>
            <person name="Sakthikumar S."/>
            <person name="Munro C.A."/>
            <person name="Rheinbay E."/>
            <person name="Grabherr M."/>
            <person name="Forche A."/>
            <person name="Reedy J.L."/>
            <person name="Agrafioti I."/>
            <person name="Arnaud M.B."/>
            <person name="Bates S."/>
            <person name="Brown A.J."/>
            <person name="Brunke S."/>
            <person name="Costanzo M.C."/>
            <person name="Fitzpatrick D.A."/>
            <person name="de Groot P.W."/>
            <person name="Harris D."/>
            <person name="Hoyer L.L."/>
            <person name="Hube B."/>
            <person name="Klis F.M."/>
            <person name="Kodira C."/>
            <person name="Lennard N."/>
            <person name="Logue M.E."/>
            <person name="Martin R."/>
            <person name="Neiman A.M."/>
            <person name="Nikolaou E."/>
            <person name="Quail M.A."/>
            <person name="Quinn J."/>
            <person name="Santos M.C."/>
            <person name="Schmitzberger F.F."/>
            <person name="Sherlock G."/>
            <person name="Shah P."/>
            <person name="Silverstein K.A."/>
            <person name="Skrzypek M.S."/>
            <person name="Soll D."/>
            <person name="Staggs R."/>
            <person name="Stansfield I."/>
            <person name="Stumpf M.P."/>
            <person name="Sudbery P.E."/>
            <person name="Srikantha T."/>
            <person name="Zeng Q."/>
            <person name="Berman J."/>
            <person name="Berriman M."/>
            <person name="Heitman J."/>
            <person name="Gow N.A."/>
            <person name="Lorenz M.C."/>
            <person name="Birren B.W."/>
            <person name="Kellis M."/>
            <person name="Cuomo C.A."/>
        </authorList>
    </citation>
    <scope>NUCLEOTIDE SEQUENCE [LARGE SCALE GENOMIC DNA]</scope>
    <source>
        <strain evidence="7">ATCC 6260 / CBS 566 / DSM 6381 / JCM 1539 / NBRC 10279 / NRRL Y-324</strain>
    </source>
</reference>
<accession>A5DR55</accession>
<evidence type="ECO:0000256" key="4">
    <source>
        <dbReference type="ARBA" id="ARBA00023242"/>
    </source>
</evidence>
<dbReference type="PROSITE" id="PS50048">
    <property type="entry name" value="ZN2_CY6_FUNGAL_2"/>
    <property type="match status" value="1"/>
</dbReference>
<proteinExistence type="predicted"/>
<dbReference type="InterPro" id="IPR036864">
    <property type="entry name" value="Zn2-C6_fun-type_DNA-bd_sf"/>
</dbReference>
<dbReference type="GO" id="GO:0008270">
    <property type="term" value="F:zinc ion binding"/>
    <property type="evidence" value="ECO:0007669"/>
    <property type="project" value="InterPro"/>
</dbReference>
<dbReference type="GO" id="GO:0005634">
    <property type="term" value="C:nucleus"/>
    <property type="evidence" value="ECO:0007669"/>
    <property type="project" value="TreeGrafter"/>
</dbReference>
<keyword evidence="7" id="KW-1185">Reference proteome</keyword>
<sequence>MVSDQRSKFKRNRISSTCARCRSRRLRCDRNKPFCERCLLDNCTDECVYDAKEIREIAEISTNRELLTKIKHYEEIMAYQKSLLDTLKQFQKPPGSKSPSNEIEPSKNSDIYHQKFDGYAIFESNPTYFEPTSNMSLILEDPSLTSLFSGPHNRSHESCYSEADSVVPEITAGLGRLPPLRHINLMLDRVFDLFYPYLHFFDKDILLTQLHHLLKDNGEYSTIDGSKSNESSLIAILLLLLRFSFITMSPEMTKQLKDSSGININESYVECAMGLLMSPQSFKNIKLSKIQGLILLSVYKMYCPEDDDTSFSIAIINGALVQSARVLGMHQSSERYPRHLLDESELTAWEKIWSYICYLDVSYAFDKGVTPVTHVSEIMSMKPLAAGKKHNERINQLVGQCSKSIRKYLNGDISQRKVNEAESEELLKDLSNYLSEQNRSFYQLTNNNTSLTTTEIGEKAREFAFRLDLIHKEFRLYFLLGTTSNASIKTSSLAFERCLILLRILHQKVVETRTFFNADFDKLFYPRLWIGPRMAVFYLLRVIKRVMDGEHSLVEYFRYFNSADSTGLMDWIEIDFNSDQVSLRNILRKVTEIYNSGFESSTVYYSCFKASMFMKYTLDYVEQKFPELHTVERISRHSAPFETILEGWMRKDEKKNMANLESSFKSLNDDFADFLDGMDEFWPNFA</sequence>
<keyword evidence="1" id="KW-0805">Transcription regulation</keyword>
<keyword evidence="4" id="KW-0539">Nucleus</keyword>
<dbReference type="Pfam" id="PF00172">
    <property type="entry name" value="Zn_clus"/>
    <property type="match status" value="1"/>
</dbReference>
<dbReference type="SMART" id="SM00066">
    <property type="entry name" value="GAL4"/>
    <property type="match status" value="1"/>
</dbReference>
<dbReference type="KEGG" id="pgu:PGUG_05756"/>
<dbReference type="RefSeq" id="XP_001481993.2">
    <property type="nucleotide sequence ID" value="XM_001481943.1"/>
</dbReference>
<dbReference type="EMBL" id="CH408162">
    <property type="protein sequence ID" value="EDK41658.2"/>
    <property type="molecule type" value="Genomic_DNA"/>
</dbReference>
<keyword evidence="3" id="KW-0804">Transcription</keyword>
<dbReference type="SUPFAM" id="SSF57701">
    <property type="entry name" value="Zn2/Cys6 DNA-binding domain"/>
    <property type="match status" value="1"/>
</dbReference>
<dbReference type="CDD" id="cd12148">
    <property type="entry name" value="fungal_TF_MHR"/>
    <property type="match status" value="1"/>
</dbReference>
<dbReference type="GO" id="GO:0000978">
    <property type="term" value="F:RNA polymerase II cis-regulatory region sequence-specific DNA binding"/>
    <property type="evidence" value="ECO:0007669"/>
    <property type="project" value="TreeGrafter"/>
</dbReference>
<evidence type="ECO:0000256" key="2">
    <source>
        <dbReference type="ARBA" id="ARBA00023125"/>
    </source>
</evidence>
<keyword evidence="2" id="KW-0238">DNA-binding</keyword>
<dbReference type="eggNOG" id="ENOG502TG1F">
    <property type="taxonomic scope" value="Eukaryota"/>
</dbReference>
<dbReference type="GO" id="GO:0000981">
    <property type="term" value="F:DNA-binding transcription factor activity, RNA polymerase II-specific"/>
    <property type="evidence" value="ECO:0007669"/>
    <property type="project" value="InterPro"/>
</dbReference>
<dbReference type="PROSITE" id="PS00463">
    <property type="entry name" value="ZN2_CY6_FUNGAL_1"/>
    <property type="match status" value="1"/>
</dbReference>
<evidence type="ECO:0000256" key="3">
    <source>
        <dbReference type="ARBA" id="ARBA00023163"/>
    </source>
</evidence>
<organism evidence="6 7">
    <name type="scientific">Meyerozyma guilliermondii (strain ATCC 6260 / CBS 566 / DSM 6381 / JCM 1539 / NBRC 10279 / NRRL Y-324)</name>
    <name type="common">Yeast</name>
    <name type="synonym">Candida guilliermondii</name>
    <dbReference type="NCBI Taxonomy" id="294746"/>
    <lineage>
        <taxon>Eukaryota</taxon>
        <taxon>Fungi</taxon>
        <taxon>Dikarya</taxon>
        <taxon>Ascomycota</taxon>
        <taxon>Saccharomycotina</taxon>
        <taxon>Pichiomycetes</taxon>
        <taxon>Debaryomycetaceae</taxon>
        <taxon>Meyerozyma</taxon>
    </lineage>
</organism>
<evidence type="ECO:0000256" key="1">
    <source>
        <dbReference type="ARBA" id="ARBA00023015"/>
    </source>
</evidence>
<dbReference type="Gene3D" id="4.10.240.10">
    <property type="entry name" value="Zn(2)-C6 fungal-type DNA-binding domain"/>
    <property type="match status" value="1"/>
</dbReference>
<feature type="domain" description="Zn(2)-C6 fungal-type" evidence="5">
    <location>
        <begin position="17"/>
        <end position="49"/>
    </location>
</feature>
<evidence type="ECO:0000259" key="5">
    <source>
        <dbReference type="PROSITE" id="PS50048"/>
    </source>
</evidence>
<dbReference type="AlphaFoldDB" id="A5DR55"/>
<dbReference type="VEuPathDB" id="FungiDB:PGUG_05756"/>
<evidence type="ECO:0000313" key="6">
    <source>
        <dbReference type="EMBL" id="EDK41658.2"/>
    </source>
</evidence>
<protein>
    <recommendedName>
        <fullName evidence="5">Zn(2)-C6 fungal-type domain-containing protein</fullName>
    </recommendedName>
</protein>
<gene>
    <name evidence="6" type="ORF">PGUG_05756</name>
</gene>
<dbReference type="GO" id="GO:0045944">
    <property type="term" value="P:positive regulation of transcription by RNA polymerase II"/>
    <property type="evidence" value="ECO:0007669"/>
    <property type="project" value="TreeGrafter"/>
</dbReference>
<name>A5DR55_PICGU</name>
<dbReference type="InParanoid" id="A5DR55"/>